<feature type="region of interest" description="Disordered" evidence="1">
    <location>
        <begin position="205"/>
        <end position="281"/>
    </location>
</feature>
<protein>
    <submittedName>
        <fullName evidence="2">Uncharacterized protein</fullName>
    </submittedName>
</protein>
<proteinExistence type="predicted"/>
<feature type="region of interest" description="Disordered" evidence="1">
    <location>
        <begin position="16"/>
        <end position="38"/>
    </location>
</feature>
<feature type="compositionally biased region" description="Basic and acidic residues" evidence="1">
    <location>
        <begin position="227"/>
        <end position="240"/>
    </location>
</feature>
<accession>A0AAD4G6G9</accession>
<keyword evidence="3" id="KW-1185">Reference proteome</keyword>
<dbReference type="AlphaFoldDB" id="A0AAD4G6G9"/>
<name>A0AAD4G6G9_BOLED</name>
<feature type="compositionally biased region" description="Polar residues" evidence="1">
    <location>
        <begin position="177"/>
        <end position="193"/>
    </location>
</feature>
<comment type="caution">
    <text evidence="2">The sequence shown here is derived from an EMBL/GenBank/DDBJ whole genome shotgun (WGS) entry which is preliminary data.</text>
</comment>
<gene>
    <name evidence="2" type="ORF">L210DRAFT_3672550</name>
</gene>
<evidence type="ECO:0000313" key="3">
    <source>
        <dbReference type="Proteomes" id="UP001194468"/>
    </source>
</evidence>
<evidence type="ECO:0000313" key="2">
    <source>
        <dbReference type="EMBL" id="KAF8421725.1"/>
    </source>
</evidence>
<reference evidence="2" key="1">
    <citation type="submission" date="2019-10" db="EMBL/GenBank/DDBJ databases">
        <authorList>
            <consortium name="DOE Joint Genome Institute"/>
            <person name="Kuo A."/>
            <person name="Miyauchi S."/>
            <person name="Kiss E."/>
            <person name="Drula E."/>
            <person name="Kohler A."/>
            <person name="Sanchez-Garcia M."/>
            <person name="Andreopoulos B."/>
            <person name="Barry K.W."/>
            <person name="Bonito G."/>
            <person name="Buee M."/>
            <person name="Carver A."/>
            <person name="Chen C."/>
            <person name="Cichocki N."/>
            <person name="Clum A."/>
            <person name="Culley D."/>
            <person name="Crous P.W."/>
            <person name="Fauchery L."/>
            <person name="Girlanda M."/>
            <person name="Hayes R."/>
            <person name="Keri Z."/>
            <person name="LaButti K."/>
            <person name="Lipzen A."/>
            <person name="Lombard V."/>
            <person name="Magnuson J."/>
            <person name="Maillard F."/>
            <person name="Morin E."/>
            <person name="Murat C."/>
            <person name="Nolan M."/>
            <person name="Ohm R."/>
            <person name="Pangilinan J."/>
            <person name="Pereira M."/>
            <person name="Perotto S."/>
            <person name="Peter M."/>
            <person name="Riley R."/>
            <person name="Sitrit Y."/>
            <person name="Stielow B."/>
            <person name="Szollosi G."/>
            <person name="Zifcakova L."/>
            <person name="Stursova M."/>
            <person name="Spatafora J.W."/>
            <person name="Tedersoo L."/>
            <person name="Vaario L.-M."/>
            <person name="Yamada A."/>
            <person name="Yan M."/>
            <person name="Wang P."/>
            <person name="Xu J."/>
            <person name="Bruns T."/>
            <person name="Baldrian P."/>
            <person name="Vilgalys R."/>
            <person name="Henrissat B."/>
            <person name="Grigoriev I.V."/>
            <person name="Hibbett D."/>
            <person name="Nagy L.G."/>
            <person name="Martin F.M."/>
        </authorList>
    </citation>
    <scope>NUCLEOTIDE SEQUENCE</scope>
    <source>
        <strain evidence="2">BED1</strain>
    </source>
</reference>
<sequence length="398" mass="44290">MPRTRISREDVHMRLMRKRSMESPLGSPAPGSPVPHAEPLAAEKVDGRINNGQSNVALDVRGLDREDERRLDTTPGTVDISAELAIIQTVEKRTISSATANVDGQEDVEHNEEDTTDVEAEGWDCETRWDPSNLAKCGLPSTNLWTMALKGSSGPSTKKPNTCSQVRMELVTEGIKTGQSSVNPSSDTRDNSMQTEIDMDLSMDDFRRPSFRSPVEEQAAPASPTKDAIRAREQLILEKRRQARRRNQEESVVYYTPPRPMSMPPSADRLSRRHTHSTGDASALTKSDLVLDIGISDTEEELSADSISKELILSRQGNEYAKQIREYRSQEKPIQEEPEPELDDSGNATTMACPFPAHLQRLQPKLITLCPSRRGLQVSYGTSNLASHTKRKTVYIVL</sequence>
<dbReference type="EMBL" id="WHUW01000138">
    <property type="protein sequence ID" value="KAF8421725.1"/>
    <property type="molecule type" value="Genomic_DNA"/>
</dbReference>
<feature type="region of interest" description="Disordered" evidence="1">
    <location>
        <begin position="174"/>
        <end position="193"/>
    </location>
</feature>
<reference evidence="2" key="2">
    <citation type="journal article" date="2020" name="Nat. Commun.">
        <title>Large-scale genome sequencing of mycorrhizal fungi provides insights into the early evolution of symbiotic traits.</title>
        <authorList>
            <person name="Miyauchi S."/>
            <person name="Kiss E."/>
            <person name="Kuo A."/>
            <person name="Drula E."/>
            <person name="Kohler A."/>
            <person name="Sanchez-Garcia M."/>
            <person name="Morin E."/>
            <person name="Andreopoulos B."/>
            <person name="Barry K.W."/>
            <person name="Bonito G."/>
            <person name="Buee M."/>
            <person name="Carver A."/>
            <person name="Chen C."/>
            <person name="Cichocki N."/>
            <person name="Clum A."/>
            <person name="Culley D."/>
            <person name="Crous P.W."/>
            <person name="Fauchery L."/>
            <person name="Girlanda M."/>
            <person name="Hayes R.D."/>
            <person name="Keri Z."/>
            <person name="LaButti K."/>
            <person name="Lipzen A."/>
            <person name="Lombard V."/>
            <person name="Magnuson J."/>
            <person name="Maillard F."/>
            <person name="Murat C."/>
            <person name="Nolan M."/>
            <person name="Ohm R.A."/>
            <person name="Pangilinan J."/>
            <person name="Pereira M.F."/>
            <person name="Perotto S."/>
            <person name="Peter M."/>
            <person name="Pfister S."/>
            <person name="Riley R."/>
            <person name="Sitrit Y."/>
            <person name="Stielow J.B."/>
            <person name="Szollosi G."/>
            <person name="Zifcakova L."/>
            <person name="Stursova M."/>
            <person name="Spatafora J.W."/>
            <person name="Tedersoo L."/>
            <person name="Vaario L.M."/>
            <person name="Yamada A."/>
            <person name="Yan M."/>
            <person name="Wang P."/>
            <person name="Xu J."/>
            <person name="Bruns T."/>
            <person name="Baldrian P."/>
            <person name="Vilgalys R."/>
            <person name="Dunand C."/>
            <person name="Henrissat B."/>
            <person name="Grigoriev I.V."/>
            <person name="Hibbett D."/>
            <person name="Nagy L.G."/>
            <person name="Martin F.M."/>
        </authorList>
    </citation>
    <scope>NUCLEOTIDE SEQUENCE</scope>
    <source>
        <strain evidence="2">BED1</strain>
    </source>
</reference>
<evidence type="ECO:0000256" key="1">
    <source>
        <dbReference type="SAM" id="MobiDB-lite"/>
    </source>
</evidence>
<dbReference type="Proteomes" id="UP001194468">
    <property type="component" value="Unassembled WGS sequence"/>
</dbReference>
<organism evidence="2 3">
    <name type="scientific">Boletus edulis BED1</name>
    <dbReference type="NCBI Taxonomy" id="1328754"/>
    <lineage>
        <taxon>Eukaryota</taxon>
        <taxon>Fungi</taxon>
        <taxon>Dikarya</taxon>
        <taxon>Basidiomycota</taxon>
        <taxon>Agaricomycotina</taxon>
        <taxon>Agaricomycetes</taxon>
        <taxon>Agaricomycetidae</taxon>
        <taxon>Boletales</taxon>
        <taxon>Boletineae</taxon>
        <taxon>Boletaceae</taxon>
        <taxon>Boletoideae</taxon>
        <taxon>Boletus</taxon>
    </lineage>
</organism>